<feature type="domain" description="Glycosyl transferase family 1" evidence="3">
    <location>
        <begin position="214"/>
        <end position="368"/>
    </location>
</feature>
<protein>
    <submittedName>
        <fullName evidence="5">Glycosyl transferase family 1</fullName>
    </submittedName>
</protein>
<keyword evidence="6" id="KW-1185">Reference proteome</keyword>
<dbReference type="AlphaFoldDB" id="A0A2M9HEG3"/>
<evidence type="ECO:0000259" key="4">
    <source>
        <dbReference type="Pfam" id="PF13439"/>
    </source>
</evidence>
<evidence type="ECO:0000313" key="5">
    <source>
        <dbReference type="EMBL" id="PJM75199.1"/>
    </source>
</evidence>
<dbReference type="Gene3D" id="3.40.50.2000">
    <property type="entry name" value="Glycogen Phosphorylase B"/>
    <property type="match status" value="2"/>
</dbReference>
<dbReference type="GO" id="GO:0016757">
    <property type="term" value="F:glycosyltransferase activity"/>
    <property type="evidence" value="ECO:0007669"/>
    <property type="project" value="UniProtKB-KW"/>
</dbReference>
<dbReference type="Pfam" id="PF13439">
    <property type="entry name" value="Glyco_transf_4"/>
    <property type="match status" value="1"/>
</dbReference>
<evidence type="ECO:0000259" key="3">
    <source>
        <dbReference type="Pfam" id="PF00534"/>
    </source>
</evidence>
<keyword evidence="2 5" id="KW-0808">Transferase</keyword>
<accession>A0A2M9HEG3</accession>
<dbReference type="PANTHER" id="PTHR12526">
    <property type="entry name" value="GLYCOSYLTRANSFERASE"/>
    <property type="match status" value="1"/>
</dbReference>
<dbReference type="CDD" id="cd03820">
    <property type="entry name" value="GT4_AmsD-like"/>
    <property type="match status" value="1"/>
</dbReference>
<dbReference type="InterPro" id="IPR001296">
    <property type="entry name" value="Glyco_trans_1"/>
</dbReference>
<dbReference type="Pfam" id="PF00534">
    <property type="entry name" value="Glycos_transf_1"/>
    <property type="match status" value="1"/>
</dbReference>
<dbReference type="PANTHER" id="PTHR12526:SF630">
    <property type="entry name" value="GLYCOSYLTRANSFERASE"/>
    <property type="match status" value="1"/>
</dbReference>
<feature type="domain" description="Glycosyltransferase subfamily 4-like N-terminal" evidence="4">
    <location>
        <begin position="50"/>
        <end position="172"/>
    </location>
</feature>
<dbReference type="SUPFAM" id="SSF53756">
    <property type="entry name" value="UDP-Glycosyltransferase/glycogen phosphorylase"/>
    <property type="match status" value="1"/>
</dbReference>
<sequence length="392" mass="43378">MTVRNPHIAFFSGDITRSGGTERVGTAIASALAGSHAPGMPAAGVAASRQVSVVSLFEEHDRPAYPLGPAVDRFALYSRPSHGVWRYPITCARLLRVVRRERIDVLIDIDGILDMYALPVRRLTGVRVVSWEHFNMMTNPGVPYRRITRPWAARSADAIVTLTETDRRMVERMVDGHSVGKYAVAGRTVGNRRPLVRCIPNPMPDVEPHIAYDADSRIILSAGRLTAQKGFDLLVDVAARVLPARPDWRWMIAGEGEERAMLERRIARAGLKGRVVLLGRTDDMDGLYRRAAVFVLTSRYEGLPMVLLEAKARRLPIVSFDCPTGPADIVTDGVNGDLVAAGDVPAMAARLGRLLDDPVRRRRYAEHALDGAARFDRAAIIAQWERLLEDLR</sequence>
<gene>
    <name evidence="5" type="ORF">CSQ87_06315</name>
</gene>
<organism evidence="5 6">
    <name type="scientific">Bifidobacterium simiarum</name>
    <dbReference type="NCBI Taxonomy" id="2045441"/>
    <lineage>
        <taxon>Bacteria</taxon>
        <taxon>Bacillati</taxon>
        <taxon>Actinomycetota</taxon>
        <taxon>Actinomycetes</taxon>
        <taxon>Bifidobacteriales</taxon>
        <taxon>Bifidobacteriaceae</taxon>
        <taxon>Bifidobacterium</taxon>
    </lineage>
</organism>
<reference evidence="5 6" key="1">
    <citation type="submission" date="2017-10" db="EMBL/GenBank/DDBJ databases">
        <title>Draft genome sequences of strains TRE 1, TRE 9, TRE H and TRI 7, isolated from tamarins, belonging to four potential novel Bifidobacterium species.</title>
        <authorList>
            <person name="Mattarelli P."/>
            <person name="Modesto M."/>
            <person name="Puglisi E."/>
            <person name="Morelli L."/>
            <person name="Spezio C."/>
            <person name="Bonetti A."/>
            <person name="Sandri C."/>
        </authorList>
    </citation>
    <scope>NUCLEOTIDE SEQUENCE [LARGE SCALE GENOMIC DNA]</scope>
    <source>
        <strain evidence="6">TRI7</strain>
    </source>
</reference>
<dbReference type="InterPro" id="IPR028098">
    <property type="entry name" value="Glyco_trans_4-like_N"/>
</dbReference>
<dbReference type="Proteomes" id="UP000231451">
    <property type="component" value="Unassembled WGS sequence"/>
</dbReference>
<evidence type="ECO:0000256" key="1">
    <source>
        <dbReference type="ARBA" id="ARBA00022676"/>
    </source>
</evidence>
<dbReference type="OrthoDB" id="6286688at2"/>
<dbReference type="EMBL" id="PEBK01000005">
    <property type="protein sequence ID" value="PJM75199.1"/>
    <property type="molecule type" value="Genomic_DNA"/>
</dbReference>
<evidence type="ECO:0000313" key="6">
    <source>
        <dbReference type="Proteomes" id="UP000231451"/>
    </source>
</evidence>
<comment type="caution">
    <text evidence="5">The sequence shown here is derived from an EMBL/GenBank/DDBJ whole genome shotgun (WGS) entry which is preliminary data.</text>
</comment>
<proteinExistence type="predicted"/>
<name>A0A2M9HEG3_9BIFI</name>
<evidence type="ECO:0000256" key="2">
    <source>
        <dbReference type="ARBA" id="ARBA00022679"/>
    </source>
</evidence>
<keyword evidence="1" id="KW-0328">Glycosyltransferase</keyword>